<feature type="transmembrane region" description="Helical" evidence="1">
    <location>
        <begin position="83"/>
        <end position="105"/>
    </location>
</feature>
<keyword evidence="4" id="KW-1185">Reference proteome</keyword>
<feature type="transmembrane region" description="Helical" evidence="1">
    <location>
        <begin position="172"/>
        <end position="190"/>
    </location>
</feature>
<dbReference type="OrthoDB" id="5197868at2"/>
<keyword evidence="1" id="KW-0812">Transmembrane</keyword>
<feature type="non-terminal residue" evidence="3">
    <location>
        <position position="195"/>
    </location>
</feature>
<dbReference type="Proteomes" id="UP000247602">
    <property type="component" value="Unassembled WGS sequence"/>
</dbReference>
<gene>
    <name evidence="3" type="ORF">DMO24_09580</name>
</gene>
<comment type="caution">
    <text evidence="3">The sequence shown here is derived from an EMBL/GenBank/DDBJ whole genome shotgun (WGS) entry which is preliminary data.</text>
</comment>
<evidence type="ECO:0000256" key="1">
    <source>
        <dbReference type="SAM" id="Phobius"/>
    </source>
</evidence>
<evidence type="ECO:0000313" key="4">
    <source>
        <dbReference type="Proteomes" id="UP000247602"/>
    </source>
</evidence>
<evidence type="ECO:0000259" key="2">
    <source>
        <dbReference type="Pfam" id="PF13490"/>
    </source>
</evidence>
<dbReference type="EMBL" id="QKNV01000080">
    <property type="protein sequence ID" value="PZA21569.1"/>
    <property type="molecule type" value="Genomic_DNA"/>
</dbReference>
<keyword evidence="1" id="KW-0472">Membrane</keyword>
<feature type="transmembrane region" description="Helical" evidence="1">
    <location>
        <begin position="143"/>
        <end position="160"/>
    </location>
</feature>
<evidence type="ECO:0000313" key="3">
    <source>
        <dbReference type="EMBL" id="PZA21569.1"/>
    </source>
</evidence>
<feature type="domain" description="Putative zinc-finger" evidence="2">
    <location>
        <begin position="3"/>
        <end position="37"/>
    </location>
</feature>
<dbReference type="Pfam" id="PF13490">
    <property type="entry name" value="zf-HC2"/>
    <property type="match status" value="1"/>
</dbReference>
<proteinExistence type="predicted"/>
<dbReference type="RefSeq" id="WP_110552084.1">
    <property type="nucleotide sequence ID" value="NZ_QKNV01000080.1"/>
</dbReference>
<dbReference type="InterPro" id="IPR027383">
    <property type="entry name" value="Znf_put"/>
</dbReference>
<keyword evidence="1" id="KW-1133">Transmembrane helix</keyword>
<accession>A0A323V9Y9</accession>
<organism evidence="3 4">
    <name type="scientific">Modestobacter versicolor</name>
    <dbReference type="NCBI Taxonomy" id="429133"/>
    <lineage>
        <taxon>Bacteria</taxon>
        <taxon>Bacillati</taxon>
        <taxon>Actinomycetota</taxon>
        <taxon>Actinomycetes</taxon>
        <taxon>Geodermatophilales</taxon>
        <taxon>Geodermatophilaceae</taxon>
        <taxon>Modestobacter</taxon>
    </lineage>
</organism>
<sequence>MGCATCREAVSATLDGESPGVPQRWVDEHLDGCLACRGWAEAAAEVTRRARLVVAQQVPDVTAAVLGRLPAVQVRGRRHWVDAVLRVALLAVGAGQLAVSLPAFAGGSMPAPVHLAHETGAWNLGLAACFLGVAVLPRLAAGALPFLLSFTAVLSWVTLRDLGAGHVHADRAVGHLLLLGGALLVSALALRNRAP</sequence>
<feature type="transmembrane region" description="Helical" evidence="1">
    <location>
        <begin position="120"/>
        <end position="136"/>
    </location>
</feature>
<dbReference type="AlphaFoldDB" id="A0A323V9Y9"/>
<name>A0A323V9Y9_9ACTN</name>
<reference evidence="3 4" key="1">
    <citation type="submission" date="2018-06" db="EMBL/GenBank/DDBJ databases">
        <title>Draft genome sequence of Modestobacter versicolor CP153-2.</title>
        <authorList>
            <person name="Gundlapally S.R."/>
        </authorList>
    </citation>
    <scope>NUCLEOTIDE SEQUENCE [LARGE SCALE GENOMIC DNA]</scope>
    <source>
        <strain evidence="3 4">CP153-2</strain>
    </source>
</reference>
<protein>
    <recommendedName>
        <fullName evidence="2">Putative zinc-finger domain-containing protein</fullName>
    </recommendedName>
</protein>